<feature type="region of interest" description="Disordered" evidence="11">
    <location>
        <begin position="360"/>
        <end position="629"/>
    </location>
</feature>
<keyword evidence="7" id="KW-0234">DNA repair</keyword>
<dbReference type="SUPFAM" id="SSF63748">
    <property type="entry name" value="Tudor/PWWP/MBT"/>
    <property type="match status" value="1"/>
</dbReference>
<dbReference type="GO" id="GO:0000785">
    <property type="term" value="C:chromatin"/>
    <property type="evidence" value="ECO:0007669"/>
    <property type="project" value="TreeGrafter"/>
</dbReference>
<feature type="compositionally biased region" description="Polar residues" evidence="11">
    <location>
        <begin position="735"/>
        <end position="749"/>
    </location>
</feature>
<dbReference type="GO" id="GO:0051301">
    <property type="term" value="P:cell division"/>
    <property type="evidence" value="ECO:0007669"/>
    <property type="project" value="UniProtKB-KW"/>
</dbReference>
<dbReference type="InterPro" id="IPR016024">
    <property type="entry name" value="ARM-type_fold"/>
</dbReference>
<keyword evidence="3" id="KW-0132">Cell division</keyword>
<keyword evidence="13" id="KW-1185">Reference proteome</keyword>
<dbReference type="GO" id="GO:0007064">
    <property type="term" value="P:mitotic sister chromatid cohesion"/>
    <property type="evidence" value="ECO:0007669"/>
    <property type="project" value="InterPro"/>
</dbReference>
<dbReference type="PANTHER" id="PTHR12663">
    <property type="entry name" value="ANDROGEN INDUCED INHIBITOR OF PROLIFERATION AS3 / PDS5-RELATED"/>
    <property type="match status" value="1"/>
</dbReference>
<reference evidence="12" key="1">
    <citation type="submission" date="2020-07" db="EMBL/GenBank/DDBJ databases">
        <title>Genome sequence and genetic diversity analysis of an under-domesticated orphan crop, white fonio (Digitaria exilis).</title>
        <authorList>
            <person name="Bennetzen J.L."/>
            <person name="Chen S."/>
            <person name="Ma X."/>
            <person name="Wang X."/>
            <person name="Yssel A.E.J."/>
            <person name="Chaluvadi S.R."/>
            <person name="Johnson M."/>
            <person name="Gangashetty P."/>
            <person name="Hamidou F."/>
            <person name="Sanogo M.D."/>
            <person name="Zwaenepoel A."/>
            <person name="Wallace J."/>
            <person name="Van De Peer Y."/>
            <person name="Van Deynze A."/>
        </authorList>
    </citation>
    <scope>NUCLEOTIDE SEQUENCE</scope>
    <source>
        <tissue evidence="12">Leaves</tissue>
    </source>
</reference>
<accession>A0A835BCE9</accession>
<evidence type="ECO:0000256" key="5">
    <source>
        <dbReference type="ARBA" id="ARBA00022763"/>
    </source>
</evidence>
<feature type="compositionally biased region" description="Basic and acidic residues" evidence="11">
    <location>
        <begin position="753"/>
        <end position="823"/>
    </location>
</feature>
<comment type="similarity">
    <text evidence="2">Belongs to the PDS5 family.</text>
</comment>
<evidence type="ECO:0000256" key="4">
    <source>
        <dbReference type="ARBA" id="ARBA00022737"/>
    </source>
</evidence>
<proteinExistence type="inferred from homology"/>
<evidence type="ECO:0000256" key="2">
    <source>
        <dbReference type="ARBA" id="ARBA00006254"/>
    </source>
</evidence>
<evidence type="ECO:0000256" key="8">
    <source>
        <dbReference type="ARBA" id="ARBA00023242"/>
    </source>
</evidence>
<evidence type="ECO:0000256" key="6">
    <source>
        <dbReference type="ARBA" id="ARBA00022776"/>
    </source>
</evidence>
<dbReference type="Pfam" id="PF20168">
    <property type="entry name" value="PDS5"/>
    <property type="match status" value="2"/>
</dbReference>
<evidence type="ECO:0000256" key="1">
    <source>
        <dbReference type="ARBA" id="ARBA00004123"/>
    </source>
</evidence>
<gene>
    <name evidence="12" type="ORF">HU200_039184</name>
</gene>
<dbReference type="AlphaFoldDB" id="A0A835BCE9"/>
<dbReference type="OrthoDB" id="200660at2759"/>
<keyword evidence="8" id="KW-0539">Nucleus</keyword>
<dbReference type="EMBL" id="JACEFO010001924">
    <property type="protein sequence ID" value="KAF8693762.1"/>
    <property type="molecule type" value="Genomic_DNA"/>
</dbReference>
<comment type="caution">
    <text evidence="12">The sequence shown here is derived from an EMBL/GenBank/DDBJ whole genome shotgun (WGS) entry which is preliminary data.</text>
</comment>
<feature type="region of interest" description="Disordered" evidence="11">
    <location>
        <begin position="685"/>
        <end position="867"/>
    </location>
</feature>
<dbReference type="InterPro" id="IPR039776">
    <property type="entry name" value="Pds5"/>
</dbReference>
<dbReference type="GO" id="GO:0006281">
    <property type="term" value="P:DNA repair"/>
    <property type="evidence" value="ECO:0007669"/>
    <property type="project" value="UniProtKB-KW"/>
</dbReference>
<evidence type="ECO:0000313" key="13">
    <source>
        <dbReference type="Proteomes" id="UP000636709"/>
    </source>
</evidence>
<evidence type="ECO:0000256" key="9">
    <source>
        <dbReference type="ARBA" id="ARBA00023306"/>
    </source>
</evidence>
<keyword evidence="4" id="KW-0677">Repeat</keyword>
<feature type="compositionally biased region" description="Basic and acidic residues" evidence="11">
    <location>
        <begin position="371"/>
        <end position="406"/>
    </location>
</feature>
<sequence>MADRRVRPLGAAAYAILAGRAEARSPNPASQPAACPPPPASPHKSPADSSKPPAPHLSRSHHPSQATALHRQTPVLRRRLAGPGPLAPPGETLLASDLTRACRRPIRPGEMADDAIPDPDEVRRQLEERLRGVGERLQAPPDEAQGLLELLKVSLLLAQRLVTQEVEECLLKVEQSPPESTLNAFLPVAAALVKKELVGHVDPNVKLAVASCISEITRITAPDAPYDDDAMRINHIMPLHLFSWSSFMFSEVCHVFCVQVFNFSVSYFSSQHPDSVISCMETIMRLVIEESEDVQPQIASCLLQNVRKEEKESSSPSFELAERVIDSCREKLKPVFLQSLKGTSLSEYSQFVALVCEGGSDDMEDNNADPSGKDTVDDGKPSERTISDELPEESSKVEQDVSRPEQDAAPADTGESNQVLPSTKGKLLQPCYTENTIDADKLNSGHREGTEPIAAEPKNKSAIDADKSIKLNPSDKSEATAHSGADGIAADTSKHADITPVKPRRGRPPGAKSLEKKAAGKNKPISLDSAGKLTKRSAKDAVQSSEKKANEGESSKKPQKNSLKHQKDDTLSEEDPANDMSLKEMISAKSLTKRLGRTKGQSNENSTSKREQEQETEELPRSRKNKRLDGSLVGARIKVWWPDDKMFYNGVVESFDSDSKRHKVAYDDGDVEVLLLRDEKWEFISEEKGASVASETPRGRKRKGEAVKEENTETPKSDAVDPPKKRGRPKGWRPSNGTPSNNSASTSAKGKTARKDVKETPKTGSNRKNEVEKSSKDKADGSTQKTKDGFTKDGDGKSSSKPKETSSEAKDSKDIGKSNEGKGRPGRKPKNASDADKEKQEKEGKTSEIEQEATANASAGKKRRRKA</sequence>
<dbReference type="Proteomes" id="UP000636709">
    <property type="component" value="Unassembled WGS sequence"/>
</dbReference>
<keyword evidence="9" id="KW-0131">Cell cycle</keyword>
<feature type="region of interest" description="Disordered" evidence="11">
    <location>
        <begin position="22"/>
        <end position="70"/>
    </location>
</feature>
<feature type="compositionally biased region" description="Basic and acidic residues" evidence="11">
    <location>
        <begin position="704"/>
        <end position="724"/>
    </location>
</feature>
<evidence type="ECO:0000256" key="10">
    <source>
        <dbReference type="ARBA" id="ARBA00058864"/>
    </source>
</evidence>
<feature type="compositionally biased region" description="Basic and acidic residues" evidence="11">
    <location>
        <begin position="607"/>
        <end position="621"/>
    </location>
</feature>
<dbReference type="GO" id="GO:0005634">
    <property type="term" value="C:nucleus"/>
    <property type="evidence" value="ECO:0007669"/>
    <property type="project" value="UniProtKB-SubCell"/>
</dbReference>
<dbReference type="PANTHER" id="PTHR12663:SF44">
    <property type="entry name" value="OS02G0612800 PROTEIN"/>
    <property type="match status" value="1"/>
</dbReference>
<protein>
    <submittedName>
        <fullName evidence="12">Uncharacterized protein</fullName>
    </submittedName>
</protein>
<comment type="function">
    <text evidence="10">Cohesin cofactor dispensable during the meiotic division but playing an important role in DNA repair by homologous recombination (HR) probably by helping SMC5/SMC6 complex. Regulator of sister chromatid cohesion in mitosis which may stabilize cohesin complex association with chromatin. May couple sister chromatid cohesion during mitosis to DNA replication. Cohesion ensures that chromosome partitioning is accurate in both meiotic and mitotic cells and plays an important role in DNA repair.</text>
</comment>
<keyword evidence="5" id="KW-0227">DNA damage</keyword>
<feature type="compositionally biased region" description="Low complexity" evidence="11">
    <location>
        <begin position="22"/>
        <end position="33"/>
    </location>
</feature>
<dbReference type="Gene3D" id="2.30.30.140">
    <property type="match status" value="1"/>
</dbReference>
<dbReference type="GO" id="GO:0035825">
    <property type="term" value="P:homologous recombination"/>
    <property type="evidence" value="ECO:0007669"/>
    <property type="project" value="UniProtKB-ARBA"/>
</dbReference>
<evidence type="ECO:0000256" key="7">
    <source>
        <dbReference type="ARBA" id="ARBA00023204"/>
    </source>
</evidence>
<keyword evidence="6" id="KW-0498">Mitosis</keyword>
<evidence type="ECO:0000256" key="11">
    <source>
        <dbReference type="SAM" id="MobiDB-lite"/>
    </source>
</evidence>
<evidence type="ECO:0000256" key="3">
    <source>
        <dbReference type="ARBA" id="ARBA00022618"/>
    </source>
</evidence>
<feature type="compositionally biased region" description="Basic and acidic residues" evidence="11">
    <location>
        <begin position="438"/>
        <end position="450"/>
    </location>
</feature>
<dbReference type="GO" id="GO:0009556">
    <property type="term" value="P:microsporogenesis"/>
    <property type="evidence" value="ECO:0007669"/>
    <property type="project" value="UniProtKB-ARBA"/>
</dbReference>
<name>A0A835BCE9_9POAL</name>
<dbReference type="SUPFAM" id="SSF48371">
    <property type="entry name" value="ARM repeat"/>
    <property type="match status" value="1"/>
</dbReference>
<feature type="compositionally biased region" description="Basic and acidic residues" evidence="11">
    <location>
        <begin position="831"/>
        <end position="848"/>
    </location>
</feature>
<organism evidence="12 13">
    <name type="scientific">Digitaria exilis</name>
    <dbReference type="NCBI Taxonomy" id="1010633"/>
    <lineage>
        <taxon>Eukaryota</taxon>
        <taxon>Viridiplantae</taxon>
        <taxon>Streptophyta</taxon>
        <taxon>Embryophyta</taxon>
        <taxon>Tracheophyta</taxon>
        <taxon>Spermatophyta</taxon>
        <taxon>Magnoliopsida</taxon>
        <taxon>Liliopsida</taxon>
        <taxon>Poales</taxon>
        <taxon>Poaceae</taxon>
        <taxon>PACMAD clade</taxon>
        <taxon>Panicoideae</taxon>
        <taxon>Panicodae</taxon>
        <taxon>Paniceae</taxon>
        <taxon>Anthephorinae</taxon>
        <taxon>Digitaria</taxon>
    </lineage>
</organism>
<feature type="compositionally biased region" description="Low complexity" evidence="11">
    <location>
        <begin position="42"/>
        <end position="51"/>
    </location>
</feature>
<comment type="subcellular location">
    <subcellularLocation>
        <location evidence="1">Nucleus</location>
    </subcellularLocation>
</comment>
<dbReference type="FunFam" id="2.30.30.140:FF:000033">
    <property type="entry name" value="Binding protein"/>
    <property type="match status" value="1"/>
</dbReference>
<dbReference type="CDD" id="cd20404">
    <property type="entry name" value="Tudor_Agenet_AtEML-like"/>
    <property type="match status" value="1"/>
</dbReference>
<evidence type="ECO:0000313" key="12">
    <source>
        <dbReference type="EMBL" id="KAF8693762.1"/>
    </source>
</evidence>
<feature type="compositionally biased region" description="Basic and acidic residues" evidence="11">
    <location>
        <begin position="545"/>
        <end position="556"/>
    </location>
</feature>
<feature type="compositionally biased region" description="Basic and acidic residues" evidence="11">
    <location>
        <begin position="457"/>
        <end position="479"/>
    </location>
</feature>